<dbReference type="Pfam" id="PF01370">
    <property type="entry name" value="Epimerase"/>
    <property type="match status" value="1"/>
</dbReference>
<dbReference type="STRING" id="1561003.Ark11_0929"/>
<protein>
    <submittedName>
        <fullName evidence="4">Putative epimerase</fullName>
    </submittedName>
</protein>
<evidence type="ECO:0000313" key="4">
    <source>
        <dbReference type="EMBL" id="CUT17750.1"/>
    </source>
</evidence>
<dbReference type="CDD" id="cd05266">
    <property type="entry name" value="SDR_a4"/>
    <property type="match status" value="1"/>
</dbReference>
<sequence>MGVFSGNVSKNIVIFGLGYVAEAVSKDLVNLGHNVYITSRNASFCKLDALKGYFTIGFDSPELPNIIESAHVVLSTVPPYKGVDPVLESYATRYIHSGDFEWVGYLSSTSVYGDHQGKWVDETSHCIPNYTNAEVILLAEKKWLDAYLKYGVPVHIMRLSGIYGPGRNCLEQIKKGKDFTIVKKGHYFSRIHVSDICQSIIASIKFPTPGEIYNIADSEPASIDVVHQYAASILKLPELRTINFEDAVISEGMRNFFLSNKRVSNCKISEILNIDWMYPNYRIGLLEGCLHALNN</sequence>
<dbReference type="Pfam" id="PF03807">
    <property type="entry name" value="F420_oxidored"/>
    <property type="match status" value="1"/>
</dbReference>
<dbReference type="Proteomes" id="UP000198651">
    <property type="component" value="Chromosome I"/>
</dbReference>
<reference evidence="5" key="1">
    <citation type="submission" date="2015-11" db="EMBL/GenBank/DDBJ databases">
        <authorList>
            <person name="Seth-Smith H.M.B."/>
        </authorList>
    </citation>
    <scope>NUCLEOTIDE SEQUENCE [LARGE SCALE GENOMIC DNA]</scope>
    <source>
        <strain evidence="5">2013Ark11</strain>
    </source>
</reference>
<evidence type="ECO:0000313" key="5">
    <source>
        <dbReference type="Proteomes" id="UP000198651"/>
    </source>
</evidence>
<dbReference type="SUPFAM" id="SSF51735">
    <property type="entry name" value="NAD(P)-binding Rossmann-fold domains"/>
    <property type="match status" value="1"/>
</dbReference>
<dbReference type="AlphaFoldDB" id="A0A0S4M657"/>
<evidence type="ECO:0000259" key="2">
    <source>
        <dbReference type="Pfam" id="PF01370"/>
    </source>
</evidence>
<dbReference type="InterPro" id="IPR028939">
    <property type="entry name" value="P5C_Rdtase_cat_N"/>
</dbReference>
<dbReference type="PATRIC" id="fig|1561003.3.peg.953"/>
<organism evidence="4 5">
    <name type="scientific">Candidatus Ichthyocystis hellenicum</name>
    <dbReference type="NCBI Taxonomy" id="1561003"/>
    <lineage>
        <taxon>Bacteria</taxon>
        <taxon>Pseudomonadati</taxon>
        <taxon>Pseudomonadota</taxon>
        <taxon>Betaproteobacteria</taxon>
        <taxon>Burkholderiales</taxon>
        <taxon>Candidatus Ichthyocystis</taxon>
    </lineage>
</organism>
<dbReference type="Gene3D" id="3.40.50.720">
    <property type="entry name" value="NAD(P)-binding Rossmann-like Domain"/>
    <property type="match status" value="1"/>
</dbReference>
<accession>A0A0S4M657</accession>
<dbReference type="EMBL" id="LN906597">
    <property type="protein sequence ID" value="CUT17750.1"/>
    <property type="molecule type" value="Genomic_DNA"/>
</dbReference>
<keyword evidence="1" id="KW-0520">NAD</keyword>
<evidence type="ECO:0000259" key="3">
    <source>
        <dbReference type="Pfam" id="PF03807"/>
    </source>
</evidence>
<keyword evidence="5" id="KW-1185">Reference proteome</keyword>
<proteinExistence type="predicted"/>
<dbReference type="PANTHER" id="PTHR43574">
    <property type="entry name" value="EPIMERASE-RELATED"/>
    <property type="match status" value="1"/>
</dbReference>
<dbReference type="InterPro" id="IPR001509">
    <property type="entry name" value="Epimerase_deHydtase"/>
</dbReference>
<gene>
    <name evidence="4" type="ORF">Ark11_0929</name>
</gene>
<feature type="domain" description="NAD-dependent epimerase/dehydratase" evidence="2">
    <location>
        <begin position="101"/>
        <end position="216"/>
    </location>
</feature>
<name>A0A0S4M657_9BURK</name>
<evidence type="ECO:0000256" key="1">
    <source>
        <dbReference type="ARBA" id="ARBA00023027"/>
    </source>
</evidence>
<dbReference type="InterPro" id="IPR036291">
    <property type="entry name" value="NAD(P)-bd_dom_sf"/>
</dbReference>
<feature type="domain" description="Pyrroline-5-carboxylate reductase catalytic N-terminal" evidence="3">
    <location>
        <begin position="12"/>
        <end position="81"/>
    </location>
</feature>